<dbReference type="PaxDb" id="4565-Traes_1BS_D8BFAA83B.1"/>
<dbReference type="InterPro" id="IPR044974">
    <property type="entry name" value="Disease_R_plants"/>
</dbReference>
<dbReference type="EnsemblPlants" id="TraesCS1B02G025500.1">
    <property type="protein sequence ID" value="TraesCS1B02G025500.1"/>
    <property type="gene ID" value="TraesCS1B02G025500"/>
</dbReference>
<dbReference type="Gramene" id="TraesCS1B02G025500.1">
    <property type="protein sequence ID" value="TraesCS1B02G025500.1"/>
    <property type="gene ID" value="TraesCS1B02G025500"/>
</dbReference>
<feature type="domain" description="Disease resistance protein winged helix" evidence="9">
    <location>
        <begin position="672"/>
        <end position="743"/>
    </location>
</feature>
<dbReference type="Pfam" id="PF23559">
    <property type="entry name" value="WHD_DRP"/>
    <property type="match status" value="1"/>
</dbReference>
<dbReference type="GO" id="GO:0002758">
    <property type="term" value="P:innate immune response-activating signaling pathway"/>
    <property type="evidence" value="ECO:0007669"/>
    <property type="project" value="UniProtKB-ARBA"/>
</dbReference>
<dbReference type="GO" id="GO:0042742">
    <property type="term" value="P:defense response to bacterium"/>
    <property type="evidence" value="ECO:0007669"/>
    <property type="project" value="UniProtKB-ARBA"/>
</dbReference>
<dbReference type="Gene3D" id="1.20.5.4130">
    <property type="match status" value="1"/>
</dbReference>
<dbReference type="SUPFAM" id="SSF52540">
    <property type="entry name" value="P-loop containing nucleoside triphosphate hydrolases"/>
    <property type="match status" value="2"/>
</dbReference>
<dbReference type="FunFam" id="1.10.10.10:FF:000322">
    <property type="entry name" value="Probable disease resistance protein At1g63360"/>
    <property type="match status" value="1"/>
</dbReference>
<feature type="domain" description="Disease resistance R13L4/SHOC-2-like LRR" evidence="10">
    <location>
        <begin position="795"/>
        <end position="893"/>
    </location>
</feature>
<dbReference type="STRING" id="4565.A0A3B5YQF0"/>
<dbReference type="Gene3D" id="1.10.8.430">
    <property type="entry name" value="Helical domain of apoptotic protease-activating factors"/>
    <property type="match status" value="1"/>
</dbReference>
<evidence type="ECO:0000256" key="5">
    <source>
        <dbReference type="ARBA" id="ARBA00022821"/>
    </source>
</evidence>
<keyword evidence="12" id="KW-1185">Reference proteome</keyword>
<proteinExistence type="inferred from homology"/>
<feature type="domain" description="NB-ARC" evidence="7">
    <location>
        <begin position="165"/>
        <end position="339"/>
    </location>
</feature>
<dbReference type="InterPro" id="IPR002182">
    <property type="entry name" value="NB-ARC"/>
</dbReference>
<dbReference type="Pfam" id="PF23598">
    <property type="entry name" value="LRR_14"/>
    <property type="match status" value="1"/>
</dbReference>
<dbReference type="CDD" id="cd14798">
    <property type="entry name" value="RX-CC_like"/>
    <property type="match status" value="1"/>
</dbReference>
<reference evidence="11" key="1">
    <citation type="submission" date="2018-08" db="EMBL/GenBank/DDBJ databases">
        <authorList>
            <person name="Rossello M."/>
        </authorList>
    </citation>
    <scope>NUCLEOTIDE SEQUENCE [LARGE SCALE GENOMIC DNA]</scope>
    <source>
        <strain evidence="11">cv. Chinese Spring</strain>
    </source>
</reference>
<reference evidence="11" key="2">
    <citation type="submission" date="2018-10" db="UniProtKB">
        <authorList>
            <consortium name="EnsemblPlants"/>
        </authorList>
    </citation>
    <scope>IDENTIFICATION</scope>
</reference>
<evidence type="ECO:0000259" key="8">
    <source>
        <dbReference type="Pfam" id="PF18052"/>
    </source>
</evidence>
<dbReference type="Gramene" id="TraesCS1B03G0051100.1">
    <property type="protein sequence ID" value="TraesCS1B03G0051100.1.CDS"/>
    <property type="gene ID" value="TraesCS1B03G0051100"/>
</dbReference>
<evidence type="ECO:0000256" key="4">
    <source>
        <dbReference type="ARBA" id="ARBA00022741"/>
    </source>
</evidence>
<dbReference type="Proteomes" id="UP000019116">
    <property type="component" value="Chromosome 1B"/>
</dbReference>
<dbReference type="GO" id="GO:0043531">
    <property type="term" value="F:ADP binding"/>
    <property type="evidence" value="ECO:0007669"/>
    <property type="project" value="InterPro"/>
</dbReference>
<evidence type="ECO:0000259" key="9">
    <source>
        <dbReference type="Pfam" id="PF23559"/>
    </source>
</evidence>
<feature type="domain" description="Disease resistance N-terminal" evidence="8">
    <location>
        <begin position="13"/>
        <end position="95"/>
    </location>
</feature>
<evidence type="ECO:0000259" key="10">
    <source>
        <dbReference type="Pfam" id="PF23598"/>
    </source>
</evidence>
<dbReference type="OrthoDB" id="662896at2759"/>
<dbReference type="Gene3D" id="1.10.10.10">
    <property type="entry name" value="Winged helix-like DNA-binding domain superfamily/Winged helix DNA-binding domain"/>
    <property type="match status" value="1"/>
</dbReference>
<dbReference type="InterPro" id="IPR055414">
    <property type="entry name" value="LRR_R13L4/SHOC2-like"/>
</dbReference>
<dbReference type="Pfam" id="PF18052">
    <property type="entry name" value="Rx_N"/>
    <property type="match status" value="1"/>
</dbReference>
<dbReference type="InterPro" id="IPR027417">
    <property type="entry name" value="P-loop_NTPase"/>
</dbReference>
<keyword evidence="3" id="KW-0677">Repeat</keyword>
<evidence type="ECO:0000259" key="7">
    <source>
        <dbReference type="Pfam" id="PF00931"/>
    </source>
</evidence>
<feature type="domain" description="NB-ARC" evidence="7">
    <location>
        <begin position="400"/>
        <end position="584"/>
    </location>
</feature>
<dbReference type="PRINTS" id="PR00364">
    <property type="entry name" value="DISEASERSIST"/>
</dbReference>
<keyword evidence="5" id="KW-0611">Plant defense</keyword>
<evidence type="ECO:0000256" key="1">
    <source>
        <dbReference type="ARBA" id="ARBA00008894"/>
    </source>
</evidence>
<protein>
    <submittedName>
        <fullName evidence="11">Uncharacterized protein</fullName>
    </submittedName>
</protein>
<dbReference type="AlphaFoldDB" id="A0A3B5YQF0"/>
<sequence>MEKTALSVGKSVLNGAIRYATSALAEEVALQLGRRDQVFITNELEMMQAFLESAHDEGDGNRVVKVWVKQVRDVAYDVEDTLQEFAVRLQKQSWWRIRRNLLDRRRVAMQMKDLRANVEDVSQRNMRYSLIKGSGSKAAMASEQSSITSAALFGIDEARHAMKQEKSKVELVQLLNEKENDLRVIAVWGTSGDLGQTSIIRTVYEDPDIKSKFSCRAWVRVIHPFNPKDFVQSLVQQFDAALGVDALLKMEKTLQELAEEFNRYVNSKRYLIVLNDLSTLEEWDLIKRCFPDKTMGSRIIVSTAQVEVARLCAARESIVSVLRCMSADQRIYAFHEKVSQDGRGLESSADHVTTTTNNNSIVPTGGAAEKNTIKKSLTRARTMMNALEESHLIGREKEKYEIIKLISNQATQEYQVISVWGMGGLGKTTLVKDIYENQELGSTFEKRACVTVMRPFNLEVLLRSLIMQLDRESSDKKDVVSLMGKRRNTLLLMPLIALIKEMESLLEGKRCLIVLDDVSSTAEWNMIVPNFHGMEHTSRIVVTTREENIAKLCSQRQENIYMLKDLEHKDARDLFTKKVFKKTTDLNLQYPELVEQTEQILRRCGRLPLAIVTIGGFLSNQPKTSLEWRKLNDNINSELEINPELGTIRTILMRSYDGLPYHLKSCFLYMPIFPEDYKIGRGRLARRWSAEGYSREVRGRSAEEIADNYFMELISRSMILPSQQSIQSTKGIDSCQVHDLIREIGVSKSMEENLVFTLEEGCSSNSQATVRHLAISSNWKGNKTEFESIVDMSRLRSITCFGEWKAFFVCDKMRLLRVLDLEDATGLHDHHLKHIGKFLHLRYLSLRGCDIVHLPDSLGNLRQLETLDIRGTKIMMLPKSIVKLRKLNNLRAGRILLDEDASLELIEDYLPEVLKNGPCNLFFWMVLSCYACLLSSNDTDLSHRAICTLFCCSIFPAALMRLELNGVLVPRGMRKLEALRTLGVVNIGRRGKDVVKDIKRLVRLRKLGVTGINKRNGQELCSAVVGLSRLESLLIRSEGEPGLCGCLEGKFTFPETLQSLKL</sequence>
<dbReference type="InterPro" id="IPR058922">
    <property type="entry name" value="WHD_DRP"/>
</dbReference>
<dbReference type="Gene3D" id="3.80.10.10">
    <property type="entry name" value="Ribonuclease Inhibitor"/>
    <property type="match status" value="1"/>
</dbReference>
<dbReference type="InterPro" id="IPR036388">
    <property type="entry name" value="WH-like_DNA-bd_sf"/>
</dbReference>
<dbReference type="PANTHER" id="PTHR23155:SF1114">
    <property type="entry name" value="OS02G0475500 PROTEIN"/>
    <property type="match status" value="1"/>
</dbReference>
<dbReference type="OMA" id="THDERDN"/>
<evidence type="ECO:0000313" key="12">
    <source>
        <dbReference type="Proteomes" id="UP000019116"/>
    </source>
</evidence>
<keyword evidence="2" id="KW-0433">Leucine-rich repeat</keyword>
<evidence type="ECO:0000256" key="3">
    <source>
        <dbReference type="ARBA" id="ARBA00022737"/>
    </source>
</evidence>
<dbReference type="InterPro" id="IPR032675">
    <property type="entry name" value="LRR_dom_sf"/>
</dbReference>
<accession>A0A3B5YQF0</accession>
<evidence type="ECO:0000313" key="11">
    <source>
        <dbReference type="EnsemblPlants" id="TraesCS1B02G025500.1"/>
    </source>
</evidence>
<keyword evidence="6" id="KW-0175">Coiled coil</keyword>
<dbReference type="Gene3D" id="3.40.50.300">
    <property type="entry name" value="P-loop containing nucleotide triphosphate hydrolases"/>
    <property type="match status" value="2"/>
</dbReference>
<organism evidence="11">
    <name type="scientific">Triticum aestivum</name>
    <name type="common">Wheat</name>
    <dbReference type="NCBI Taxonomy" id="4565"/>
    <lineage>
        <taxon>Eukaryota</taxon>
        <taxon>Viridiplantae</taxon>
        <taxon>Streptophyta</taxon>
        <taxon>Embryophyta</taxon>
        <taxon>Tracheophyta</taxon>
        <taxon>Spermatophyta</taxon>
        <taxon>Magnoliopsida</taxon>
        <taxon>Liliopsida</taxon>
        <taxon>Poales</taxon>
        <taxon>Poaceae</taxon>
        <taxon>BOP clade</taxon>
        <taxon>Pooideae</taxon>
        <taxon>Triticodae</taxon>
        <taxon>Triticeae</taxon>
        <taxon>Triticinae</taxon>
        <taxon>Triticum</taxon>
    </lineage>
</organism>
<name>A0A3B5YQF0_WHEAT</name>
<dbReference type="InterPro" id="IPR042197">
    <property type="entry name" value="Apaf_helical"/>
</dbReference>
<dbReference type="InterPro" id="IPR041118">
    <property type="entry name" value="Rx_N"/>
</dbReference>
<dbReference type="GO" id="GO:0009626">
    <property type="term" value="P:plant-type hypersensitive response"/>
    <property type="evidence" value="ECO:0007669"/>
    <property type="project" value="UniProtKB-ARBA"/>
</dbReference>
<dbReference type="SUPFAM" id="SSF52047">
    <property type="entry name" value="RNI-like"/>
    <property type="match status" value="1"/>
</dbReference>
<dbReference type="PANTHER" id="PTHR23155">
    <property type="entry name" value="DISEASE RESISTANCE PROTEIN RP"/>
    <property type="match status" value="1"/>
</dbReference>
<evidence type="ECO:0000256" key="2">
    <source>
        <dbReference type="ARBA" id="ARBA00022614"/>
    </source>
</evidence>
<keyword evidence="4" id="KW-0547">Nucleotide-binding</keyword>
<comment type="similarity">
    <text evidence="1">Belongs to the disease resistance NB-LRR family.</text>
</comment>
<dbReference type="InterPro" id="IPR038005">
    <property type="entry name" value="RX-like_CC"/>
</dbReference>
<dbReference type="SMR" id="A0A3B5YQF0"/>
<dbReference type="Pfam" id="PF00931">
    <property type="entry name" value="NB-ARC"/>
    <property type="match status" value="2"/>
</dbReference>
<evidence type="ECO:0000256" key="6">
    <source>
        <dbReference type="ARBA" id="ARBA00023054"/>
    </source>
</evidence>